<gene>
    <name evidence="6" type="primary">LOC114828347</name>
</gene>
<dbReference type="CDD" id="cd18186">
    <property type="entry name" value="BTB_POZ_ZBTB_KLHL-like"/>
    <property type="match status" value="1"/>
</dbReference>
<evidence type="ECO:0000313" key="5">
    <source>
        <dbReference type="Proteomes" id="UP000694867"/>
    </source>
</evidence>
<dbReference type="GeneID" id="114828347"/>
<dbReference type="KEGG" id="goe:114828347"/>
<evidence type="ECO:0000259" key="4">
    <source>
        <dbReference type="PROSITE" id="PS50097"/>
    </source>
</evidence>
<dbReference type="SMART" id="SM00225">
    <property type="entry name" value="BTB"/>
    <property type="match status" value="1"/>
</dbReference>
<name>A0AAJ7SG29_9ACAR</name>
<dbReference type="Gene3D" id="3.30.710.10">
    <property type="entry name" value="Potassium Channel Kv1.1, Chain A"/>
    <property type="match status" value="1"/>
</dbReference>
<dbReference type="InterPro" id="IPR000210">
    <property type="entry name" value="BTB/POZ_dom"/>
</dbReference>
<dbReference type="PANTHER" id="PTHR24412:SF489">
    <property type="entry name" value="RING FINGER DOMAIN AND KELCH REPEAT-CONTAINING PROTEIN DDB_G0271372"/>
    <property type="match status" value="1"/>
</dbReference>
<dbReference type="CDD" id="cd14733">
    <property type="entry name" value="BACK"/>
    <property type="match status" value="1"/>
</dbReference>
<accession>A0AAJ7SG29</accession>
<dbReference type="InterPro" id="IPR011333">
    <property type="entry name" value="SKP1/BTB/POZ_sf"/>
</dbReference>
<keyword evidence="2" id="KW-0677">Repeat</keyword>
<evidence type="ECO:0000256" key="1">
    <source>
        <dbReference type="ARBA" id="ARBA00022441"/>
    </source>
</evidence>
<evidence type="ECO:0000256" key="3">
    <source>
        <dbReference type="ARBA" id="ARBA00023203"/>
    </source>
</evidence>
<dbReference type="PROSITE" id="PS50097">
    <property type="entry name" value="BTB"/>
    <property type="match status" value="1"/>
</dbReference>
<organism evidence="5 6">
    <name type="scientific">Galendromus occidentalis</name>
    <name type="common">western predatory mite</name>
    <dbReference type="NCBI Taxonomy" id="34638"/>
    <lineage>
        <taxon>Eukaryota</taxon>
        <taxon>Metazoa</taxon>
        <taxon>Ecdysozoa</taxon>
        <taxon>Arthropoda</taxon>
        <taxon>Chelicerata</taxon>
        <taxon>Arachnida</taxon>
        <taxon>Acari</taxon>
        <taxon>Parasitiformes</taxon>
        <taxon>Mesostigmata</taxon>
        <taxon>Gamasina</taxon>
        <taxon>Phytoseioidea</taxon>
        <taxon>Phytoseiidae</taxon>
        <taxon>Typhlodrominae</taxon>
        <taxon>Galendromus</taxon>
    </lineage>
</organism>
<reference evidence="6" key="1">
    <citation type="submission" date="2025-08" db="UniProtKB">
        <authorList>
            <consortium name="RefSeq"/>
        </authorList>
    </citation>
    <scope>IDENTIFICATION</scope>
</reference>
<evidence type="ECO:0000313" key="6">
    <source>
        <dbReference type="RefSeq" id="XP_028967970.1"/>
    </source>
</evidence>
<proteinExistence type="predicted"/>
<feature type="domain" description="BTB" evidence="4">
    <location>
        <begin position="33"/>
        <end position="103"/>
    </location>
</feature>
<dbReference type="AlphaFoldDB" id="A0AAJ7SG29"/>
<dbReference type="Pfam" id="PF00651">
    <property type="entry name" value="BTB"/>
    <property type="match status" value="1"/>
</dbReference>
<dbReference type="SUPFAM" id="SSF54695">
    <property type="entry name" value="POZ domain"/>
    <property type="match status" value="1"/>
</dbReference>
<protein>
    <submittedName>
        <fullName evidence="6">Uncharacterized protein LOC114828347</fullName>
    </submittedName>
</protein>
<evidence type="ECO:0000256" key="2">
    <source>
        <dbReference type="ARBA" id="ARBA00022737"/>
    </source>
</evidence>
<keyword evidence="5" id="KW-1185">Reference proteome</keyword>
<dbReference type="RefSeq" id="XP_028967970.1">
    <property type="nucleotide sequence ID" value="XM_029112137.1"/>
</dbReference>
<dbReference type="Proteomes" id="UP000694867">
    <property type="component" value="Unplaced"/>
</dbReference>
<keyword evidence="1" id="KW-0880">Kelch repeat</keyword>
<keyword evidence="3" id="KW-0009">Actin-binding</keyword>
<sequence length="541" mass="62328">MPNPSRCKVFHNYGDLMLTWLEELCWRAGSTSRDQMVLLESNDGAHFKCHQWLLARWSPYFEALFSRSFCESRTSRAKLENVDGDSLETVLNYFMHGKFNVSAENCLRLLFAVEYLLLENLQDFVTCFIEENLQDVLRSDEFSKLELEQLWKLVPILARGICLDKALGIETVVLYLECWKLGQNTQKLGICDDVRALIKELENSLHRLRTPEIAYAIYKHTPNCVTKLFTEKQLGSRPSGSLNDLYDRGELEPPAKISTGQLMRAHSTNELTSQEDWMIQLRSLISEGTTLMRQLSNQELQLPHDIPHECIKNMAVMPNRFILVLTDSRRLHLCPWNQRGPSQLVEAQCDTVLQFGRDIYAVLQQQQVALWNCQLKVFETIYSLSEHIIHDISWYRTNKTSSTLSLLIAHRAFPCNVELLCLDFDQVTGSFKQPPVRFHPALNTCKLSNPRLVALSERVLILYEQGDADKVFVIMIGAQECKKVKCKLGISNNFYLNDQLLFYTADNSTFYKIRYDFKDFDCEECGEVARVNAACVAPCLR</sequence>
<dbReference type="PANTHER" id="PTHR24412">
    <property type="entry name" value="KELCH PROTEIN"/>
    <property type="match status" value="1"/>
</dbReference>